<dbReference type="InterPro" id="IPR002797">
    <property type="entry name" value="Polysacc_synth"/>
</dbReference>
<protein>
    <recommendedName>
        <fullName evidence="9">Polysaccharide biosynthesis protein</fullName>
    </recommendedName>
</protein>
<keyword evidence="5 6" id="KW-0472">Membrane</keyword>
<dbReference type="InterPro" id="IPR050833">
    <property type="entry name" value="Poly_Biosynth_Transport"/>
</dbReference>
<keyword evidence="2" id="KW-1003">Cell membrane</keyword>
<sequence length="490" mass="53859">MAASLKLYTLYNLMGSLLPIVVSLVTVPLYLRLIGVDGYGVLAIVWLFLGYFGVFDLGLGMASANQFSKLSNHKEMASVFWTGVWTNLVLGIIGAGVLFFLGDYLFEHLFKMSNEMHASVVGALPWLALAVPVITVSGIFSGVIDGRQKFLMLNALGVASTFFLQVLPLLTAYLHGPNLTWIIAVTVLSRLLFGALPMGVVAIRILGAVKPELPQWHWVKKLLGYGGWTTISSMVVPITGAMDKFMLGSMVGPAAVTFFALPERLARQGAIVPGAVTRALFPKLSAGNEYDAREITLHSLDLLLLIQTPLICALILVLQPFLGIWVGWSVAEKAGPVGLIIAATIWIVGLNYFPSMLLQARGRPDIAAKLRILELLPYFLVLWTAIHYLGLIGGGIGLLFVSVLDMVFLFFGAGLPVFMNKIFWQSVAWIFIAEFLAWSFYKAEMAWYFFSTLLIILSIIWVGYVSPELRNTVFIWVGKVAGNKFKEVQK</sequence>
<evidence type="ECO:0000256" key="6">
    <source>
        <dbReference type="SAM" id="Phobius"/>
    </source>
</evidence>
<dbReference type="OrthoDB" id="9812647at2"/>
<dbReference type="Pfam" id="PF01943">
    <property type="entry name" value="Polysacc_synt"/>
    <property type="match status" value="1"/>
</dbReference>
<dbReference type="GO" id="GO:0005886">
    <property type="term" value="C:plasma membrane"/>
    <property type="evidence" value="ECO:0007669"/>
    <property type="project" value="UniProtKB-SubCell"/>
</dbReference>
<comment type="caution">
    <text evidence="7">The sequence shown here is derived from an EMBL/GenBank/DDBJ whole genome shotgun (WGS) entry which is preliminary data.</text>
</comment>
<dbReference type="EMBL" id="LWRY01000011">
    <property type="protein sequence ID" value="OCX75702.1"/>
    <property type="molecule type" value="Genomic_DNA"/>
</dbReference>
<feature type="transmembrane region" description="Helical" evidence="6">
    <location>
        <begin position="151"/>
        <end position="173"/>
    </location>
</feature>
<evidence type="ECO:0000313" key="7">
    <source>
        <dbReference type="EMBL" id="OCX75702.1"/>
    </source>
</evidence>
<evidence type="ECO:0008006" key="9">
    <source>
        <dbReference type="Google" id="ProtNLM"/>
    </source>
</evidence>
<feature type="transmembrane region" description="Helical" evidence="6">
    <location>
        <begin position="12"/>
        <end position="33"/>
    </location>
</feature>
<evidence type="ECO:0000256" key="2">
    <source>
        <dbReference type="ARBA" id="ARBA00022475"/>
    </source>
</evidence>
<dbReference type="RefSeq" id="WP_065973703.1">
    <property type="nucleotide sequence ID" value="NZ_LWRY01000011.1"/>
</dbReference>
<gene>
    <name evidence="7" type="ORF">A6M23_01930</name>
</gene>
<evidence type="ECO:0000256" key="1">
    <source>
        <dbReference type="ARBA" id="ARBA00004651"/>
    </source>
</evidence>
<dbReference type="PANTHER" id="PTHR30250">
    <property type="entry name" value="PST FAMILY PREDICTED COLANIC ACID TRANSPORTER"/>
    <property type="match status" value="1"/>
</dbReference>
<evidence type="ECO:0000256" key="3">
    <source>
        <dbReference type="ARBA" id="ARBA00022692"/>
    </source>
</evidence>
<evidence type="ECO:0000256" key="4">
    <source>
        <dbReference type="ARBA" id="ARBA00022989"/>
    </source>
</evidence>
<name>A0A1C2JG81_ACITH</name>
<evidence type="ECO:0000313" key="8">
    <source>
        <dbReference type="Proteomes" id="UP000095008"/>
    </source>
</evidence>
<feature type="transmembrane region" description="Helical" evidence="6">
    <location>
        <begin position="179"/>
        <end position="201"/>
    </location>
</feature>
<proteinExistence type="predicted"/>
<feature type="transmembrane region" description="Helical" evidence="6">
    <location>
        <begin position="334"/>
        <end position="353"/>
    </location>
</feature>
<feature type="transmembrane region" description="Helical" evidence="6">
    <location>
        <begin position="373"/>
        <end position="390"/>
    </location>
</feature>
<keyword evidence="3 6" id="KW-0812">Transmembrane</keyword>
<feature type="transmembrane region" description="Helical" evidence="6">
    <location>
        <begin position="39"/>
        <end position="59"/>
    </location>
</feature>
<feature type="transmembrane region" description="Helical" evidence="6">
    <location>
        <begin position="447"/>
        <end position="465"/>
    </location>
</feature>
<keyword evidence="4 6" id="KW-1133">Transmembrane helix</keyword>
<feature type="transmembrane region" description="Helical" evidence="6">
    <location>
        <begin position="302"/>
        <end position="328"/>
    </location>
</feature>
<dbReference type="AlphaFoldDB" id="A0A1C2JG81"/>
<comment type="subcellular location">
    <subcellularLocation>
        <location evidence="1">Cell membrane</location>
        <topology evidence="1">Multi-pass membrane protein</topology>
    </subcellularLocation>
</comment>
<dbReference type="Proteomes" id="UP000095008">
    <property type="component" value="Unassembled WGS sequence"/>
</dbReference>
<feature type="transmembrane region" description="Helical" evidence="6">
    <location>
        <begin position="121"/>
        <end position="144"/>
    </location>
</feature>
<organism evidence="7 8">
    <name type="scientific">Acidithiobacillus thiooxidans</name>
    <name type="common">Thiobacillus thiooxidans</name>
    <dbReference type="NCBI Taxonomy" id="930"/>
    <lineage>
        <taxon>Bacteria</taxon>
        <taxon>Pseudomonadati</taxon>
        <taxon>Pseudomonadota</taxon>
        <taxon>Acidithiobacillia</taxon>
        <taxon>Acidithiobacillales</taxon>
        <taxon>Acidithiobacillaceae</taxon>
        <taxon>Acidithiobacillus</taxon>
    </lineage>
</organism>
<accession>A0A1C2JG81</accession>
<feature type="transmembrane region" description="Helical" evidence="6">
    <location>
        <begin position="79"/>
        <end position="101"/>
    </location>
</feature>
<evidence type="ECO:0000256" key="5">
    <source>
        <dbReference type="ARBA" id="ARBA00023136"/>
    </source>
</evidence>
<feature type="transmembrane region" description="Helical" evidence="6">
    <location>
        <begin position="222"/>
        <end position="239"/>
    </location>
</feature>
<dbReference type="PANTHER" id="PTHR30250:SF26">
    <property type="entry name" value="PSMA PROTEIN"/>
    <property type="match status" value="1"/>
</dbReference>
<reference evidence="7" key="1">
    <citation type="journal article" date="2016" name="Int. J. Mol. Sci.">
        <title>Comparative genomics of the extreme acidophile Acidithiobacillus thiooxidans reveals intraspecific divergence and niche adaptation.</title>
        <authorList>
            <person name="Zhang X."/>
            <person name="Feng X."/>
            <person name="Tao J."/>
            <person name="Ma L."/>
            <person name="Xiao Y."/>
            <person name="Liang Y."/>
            <person name="Liu X."/>
            <person name="Yin H."/>
        </authorList>
    </citation>
    <scope>NUCLEOTIDE SEQUENCE [LARGE SCALE GENOMIC DNA]</scope>
    <source>
        <strain evidence="7">DXS-W</strain>
    </source>
</reference>
<keyword evidence="8" id="KW-1185">Reference proteome</keyword>